<dbReference type="InterPro" id="IPR029063">
    <property type="entry name" value="SAM-dependent_MTases_sf"/>
</dbReference>
<protein>
    <submittedName>
        <fullName evidence="3">Uncharacterized ACR, COG1565</fullName>
    </submittedName>
</protein>
<reference evidence="3 4" key="1">
    <citation type="submission" date="2018-06" db="EMBL/GenBank/DDBJ databases">
        <authorList>
            <consortium name="Pathogen Informatics"/>
            <person name="Doyle S."/>
        </authorList>
    </citation>
    <scope>NUCLEOTIDE SEQUENCE [LARGE SCALE GENOMIC DNA]</scope>
    <source>
        <strain evidence="3 4">NCTC13315</strain>
    </source>
</reference>
<dbReference type="GO" id="GO:0032259">
    <property type="term" value="P:methylation"/>
    <property type="evidence" value="ECO:0007669"/>
    <property type="project" value="UniProtKB-KW"/>
</dbReference>
<dbReference type="Proteomes" id="UP000254968">
    <property type="component" value="Unassembled WGS sequence"/>
</dbReference>
<keyword evidence="2" id="KW-0808">Transferase</keyword>
<dbReference type="GO" id="GO:0035243">
    <property type="term" value="F:protein-arginine omega-N symmetric methyltransferase activity"/>
    <property type="evidence" value="ECO:0007669"/>
    <property type="project" value="TreeGrafter"/>
</dbReference>
<dbReference type="OrthoDB" id="9794208at2"/>
<dbReference type="SUPFAM" id="SSF53335">
    <property type="entry name" value="S-adenosyl-L-methionine-dependent methyltransferases"/>
    <property type="match status" value="1"/>
</dbReference>
<accession>A0A378I621</accession>
<dbReference type="Gene3D" id="3.40.50.12710">
    <property type="match status" value="1"/>
</dbReference>
<dbReference type="PANTHER" id="PTHR12049">
    <property type="entry name" value="PROTEIN ARGININE METHYLTRANSFERASE NDUFAF7, MITOCHONDRIAL"/>
    <property type="match status" value="1"/>
</dbReference>
<dbReference type="InterPro" id="IPR003788">
    <property type="entry name" value="NDUFAF7"/>
</dbReference>
<gene>
    <name evidence="3" type="ORF">NCTC13315_02751</name>
</gene>
<dbReference type="InterPro" id="IPR038375">
    <property type="entry name" value="NDUFAF7_sf"/>
</dbReference>
<dbReference type="EMBL" id="UGNV01000001">
    <property type="protein sequence ID" value="STX30186.1"/>
    <property type="molecule type" value="Genomic_DNA"/>
</dbReference>
<keyword evidence="4" id="KW-1185">Reference proteome</keyword>
<evidence type="ECO:0000256" key="1">
    <source>
        <dbReference type="ARBA" id="ARBA00022603"/>
    </source>
</evidence>
<sequence>MNLSSLLYKYLRQQKEIPFADFMQFALYHPGAGYYSAGLEKFGAEGDFITAPELTPLYGQALANQCQQLLPLLSEPILFEFGAGSGRLCVDLLKRLEQLGCLPTGYHILEVSSSLQVRQQALINEEISHLAHLVHWLDRWPEKSFNGVVIANEVLDAMPVHRFLKTDEGLLESYISVNEQTNELSETFKSVVNPRLLAYLDKILPTLPVPYQSEVNLFIEGWIKQVAAMLDQGAIILIDYGFPRHEYYHPDRCHGTLMCHYKHQAHTNFLTNLGEQDITAHVDFTQVAEAAVAAKLHVAGYTNQAAFLLANDLLGLLEGIKDERAYMQATQAVKKLTLPNEMGELFKVMGLTKNLDVFLTGFQLQDKRASL</sequence>
<dbReference type="PANTHER" id="PTHR12049:SF7">
    <property type="entry name" value="PROTEIN ARGININE METHYLTRANSFERASE NDUFAF7, MITOCHONDRIAL"/>
    <property type="match status" value="1"/>
</dbReference>
<organism evidence="3 4">
    <name type="scientific">Legionella beliardensis</name>
    <dbReference type="NCBI Taxonomy" id="91822"/>
    <lineage>
        <taxon>Bacteria</taxon>
        <taxon>Pseudomonadati</taxon>
        <taxon>Pseudomonadota</taxon>
        <taxon>Gammaproteobacteria</taxon>
        <taxon>Legionellales</taxon>
        <taxon>Legionellaceae</taxon>
        <taxon>Legionella</taxon>
    </lineage>
</organism>
<dbReference type="AlphaFoldDB" id="A0A378I621"/>
<dbReference type="Pfam" id="PF02636">
    <property type="entry name" value="Methyltransf_28"/>
    <property type="match status" value="1"/>
</dbReference>
<dbReference type="RefSeq" id="WP_115303908.1">
    <property type="nucleotide sequence ID" value="NZ_CAAAHO010000003.1"/>
</dbReference>
<evidence type="ECO:0000313" key="3">
    <source>
        <dbReference type="EMBL" id="STX30186.1"/>
    </source>
</evidence>
<keyword evidence="1" id="KW-0489">Methyltransferase</keyword>
<name>A0A378I621_9GAMM</name>
<evidence type="ECO:0000256" key="2">
    <source>
        <dbReference type="ARBA" id="ARBA00022679"/>
    </source>
</evidence>
<proteinExistence type="predicted"/>
<evidence type="ECO:0000313" key="4">
    <source>
        <dbReference type="Proteomes" id="UP000254968"/>
    </source>
</evidence>